<name>A0AAV0INQ4_9ROSI</name>
<dbReference type="EMBL" id="CAMGYJ010000004">
    <property type="protein sequence ID" value="CAI0399003.1"/>
    <property type="molecule type" value="Genomic_DNA"/>
</dbReference>
<evidence type="ECO:0000313" key="2">
    <source>
        <dbReference type="Proteomes" id="UP001154282"/>
    </source>
</evidence>
<proteinExistence type="predicted"/>
<dbReference type="AlphaFoldDB" id="A0AAV0INQ4"/>
<protein>
    <submittedName>
        <fullName evidence="1">Uncharacterized protein</fullName>
    </submittedName>
</protein>
<keyword evidence="2" id="KW-1185">Reference proteome</keyword>
<reference evidence="1" key="1">
    <citation type="submission" date="2022-08" db="EMBL/GenBank/DDBJ databases">
        <authorList>
            <person name="Gutierrez-Valencia J."/>
        </authorList>
    </citation>
    <scope>NUCLEOTIDE SEQUENCE</scope>
</reference>
<organism evidence="1 2">
    <name type="scientific">Linum tenue</name>
    <dbReference type="NCBI Taxonomy" id="586396"/>
    <lineage>
        <taxon>Eukaryota</taxon>
        <taxon>Viridiplantae</taxon>
        <taxon>Streptophyta</taxon>
        <taxon>Embryophyta</taxon>
        <taxon>Tracheophyta</taxon>
        <taxon>Spermatophyta</taxon>
        <taxon>Magnoliopsida</taxon>
        <taxon>eudicotyledons</taxon>
        <taxon>Gunneridae</taxon>
        <taxon>Pentapetalae</taxon>
        <taxon>rosids</taxon>
        <taxon>fabids</taxon>
        <taxon>Malpighiales</taxon>
        <taxon>Linaceae</taxon>
        <taxon>Linum</taxon>
    </lineage>
</organism>
<sequence>MKTLIAVLIQKKWNLVEDNYCDRTLKDWCCSLLDRIFCSQKIRTGFWNLWNVPLIGCMFDLSIDLVIMMWCSMTRISVLVFRSYSVPALACSEYYTFVSSLPRKCIASF</sequence>
<comment type="caution">
    <text evidence="1">The sequence shown here is derived from an EMBL/GenBank/DDBJ whole genome shotgun (WGS) entry which is preliminary data.</text>
</comment>
<gene>
    <name evidence="1" type="ORF">LITE_LOCUS10137</name>
</gene>
<evidence type="ECO:0000313" key="1">
    <source>
        <dbReference type="EMBL" id="CAI0399003.1"/>
    </source>
</evidence>
<accession>A0AAV0INQ4</accession>
<dbReference type="Proteomes" id="UP001154282">
    <property type="component" value="Unassembled WGS sequence"/>
</dbReference>